<protein>
    <submittedName>
        <fullName evidence="9">Oxygen-dependent protoporphyrinogen oxidase</fullName>
        <ecNumber evidence="9">1.3.3.4</ecNumber>
    </submittedName>
</protein>
<reference evidence="9" key="1">
    <citation type="submission" date="2021-03" db="EMBL/GenBank/DDBJ databases">
        <title>Genomic Encyclopedia of Type Strains, Phase IV (KMG-IV): sequencing the most valuable type-strain genomes for metagenomic binning, comparative biology and taxonomic classification.</title>
        <authorList>
            <person name="Goeker M."/>
        </authorList>
    </citation>
    <scope>NUCLEOTIDE SEQUENCE</scope>
    <source>
        <strain evidence="9">DSM 26232</strain>
    </source>
</reference>
<dbReference type="SUPFAM" id="SSF51905">
    <property type="entry name" value="FAD/NAD(P)-binding domain"/>
    <property type="match status" value="1"/>
</dbReference>
<dbReference type="Gene3D" id="1.10.3110.10">
    <property type="entry name" value="protoporphyrinogen ix oxidase, domain 3"/>
    <property type="match status" value="1"/>
</dbReference>
<evidence type="ECO:0000256" key="6">
    <source>
        <dbReference type="ARBA" id="ARBA00023444"/>
    </source>
</evidence>
<dbReference type="OrthoDB" id="237154at2157"/>
<organism evidence="9 10">
    <name type="scientific">Halolamina salifodinae</name>
    <dbReference type="NCBI Taxonomy" id="1202767"/>
    <lineage>
        <taxon>Archaea</taxon>
        <taxon>Methanobacteriati</taxon>
        <taxon>Methanobacteriota</taxon>
        <taxon>Stenosarchaea group</taxon>
        <taxon>Halobacteria</taxon>
        <taxon>Halobacteriales</taxon>
        <taxon>Haloferacaceae</taxon>
    </lineage>
</organism>
<dbReference type="InterPro" id="IPR004572">
    <property type="entry name" value="Protoporphyrinogen_oxidase"/>
</dbReference>
<evidence type="ECO:0000313" key="9">
    <source>
        <dbReference type="EMBL" id="MBP1987588.1"/>
    </source>
</evidence>
<dbReference type="SUPFAM" id="SSF54373">
    <property type="entry name" value="FAD-linked reductases, C-terminal domain"/>
    <property type="match status" value="1"/>
</dbReference>
<dbReference type="RefSeq" id="WP_209491933.1">
    <property type="nucleotide sequence ID" value="NZ_JAGGLC010000004.1"/>
</dbReference>
<feature type="domain" description="Amine oxidase" evidence="8">
    <location>
        <begin position="33"/>
        <end position="390"/>
    </location>
</feature>
<evidence type="ECO:0000256" key="7">
    <source>
        <dbReference type="SAM" id="MobiDB-lite"/>
    </source>
</evidence>
<dbReference type="PANTHER" id="PTHR42923:SF3">
    <property type="entry name" value="PROTOPORPHYRINOGEN OXIDASE"/>
    <property type="match status" value="1"/>
</dbReference>
<evidence type="ECO:0000259" key="8">
    <source>
        <dbReference type="Pfam" id="PF01593"/>
    </source>
</evidence>
<dbReference type="Gene3D" id="3.50.50.60">
    <property type="entry name" value="FAD/NAD(P)-binding domain"/>
    <property type="match status" value="1"/>
</dbReference>
<dbReference type="Pfam" id="PF01593">
    <property type="entry name" value="Amino_oxidase"/>
    <property type="match status" value="1"/>
</dbReference>
<evidence type="ECO:0000256" key="3">
    <source>
        <dbReference type="ARBA" id="ARBA00022827"/>
    </source>
</evidence>
<dbReference type="Proteomes" id="UP000823736">
    <property type="component" value="Unassembled WGS sequence"/>
</dbReference>
<evidence type="ECO:0000256" key="4">
    <source>
        <dbReference type="ARBA" id="ARBA00023002"/>
    </source>
</evidence>
<dbReference type="GO" id="GO:0006783">
    <property type="term" value="P:heme biosynthetic process"/>
    <property type="evidence" value="ECO:0007669"/>
    <property type="project" value="UniProtKB-KW"/>
</dbReference>
<dbReference type="NCBIfam" id="TIGR00562">
    <property type="entry name" value="proto_IX_ox"/>
    <property type="match status" value="1"/>
</dbReference>
<feature type="compositionally biased region" description="Low complexity" evidence="7">
    <location>
        <begin position="1"/>
        <end position="19"/>
    </location>
</feature>
<accession>A0A8T4H2Z3</accession>
<dbReference type="EMBL" id="JAGGLC010000004">
    <property type="protein sequence ID" value="MBP1987588.1"/>
    <property type="molecule type" value="Genomic_DNA"/>
</dbReference>
<keyword evidence="4 9" id="KW-0560">Oxidoreductase</keyword>
<dbReference type="EC" id="1.3.3.4" evidence="9"/>
<keyword evidence="2" id="KW-0285">Flavoprotein</keyword>
<dbReference type="Gene3D" id="3.90.660.20">
    <property type="entry name" value="Protoporphyrinogen oxidase, mitochondrial, domain 2"/>
    <property type="match status" value="1"/>
</dbReference>
<sequence>MSDADTGANTDAGAETDTASSDEPRVAIVGAGFTGLSTLHALEERGVDSVVYETSDEVGGVVRSREIEGKLLEVGPQRLRLTDAIRAMVTDLDLADEVITADDDLPLFVYADGKLREVPRSLSAFRRTDLLSTRGKLRLLAEPLSDSIDPAESAQDAFVRKFGREAYTSLIAPIFGGTYGSDPARMPAKHALEPLMGLEAKKGSLLRAGLDRLVFSADETPPPASFESGLQRLPEALAEEHADSIHRETPVTNVERAGTGDDPPWLVHTENGSQRVEHVVFTTPAEATADIVEGVDAESAAALREFNYNPLVLVHLESPARADGFGYQVRRTEPMRTLGVTWNTSLFDREGVYTVFMGGMHDPEAVERDAETIGETAVSEFRRVMGTDAEVLNVERIPQAFPAWDESWDASERVNLPEGLTLATNYAGRMGLPSRVREGRRLAGELSRGE</sequence>
<gene>
    <name evidence="9" type="ORF">J2753_002089</name>
</gene>
<dbReference type="PANTHER" id="PTHR42923">
    <property type="entry name" value="PROTOPORPHYRINOGEN OXIDASE"/>
    <property type="match status" value="1"/>
</dbReference>
<proteinExistence type="predicted"/>
<dbReference type="InterPro" id="IPR036188">
    <property type="entry name" value="FAD/NAD-bd_sf"/>
</dbReference>
<comment type="cofactor">
    <cofactor evidence="1">
        <name>FAD</name>
        <dbReference type="ChEBI" id="CHEBI:57692"/>
    </cofactor>
</comment>
<comment type="pathway">
    <text evidence="6">Porphyrin-containing compound metabolism.</text>
</comment>
<keyword evidence="10" id="KW-1185">Reference proteome</keyword>
<name>A0A8T4H2Z3_9EURY</name>
<comment type="caution">
    <text evidence="9">The sequence shown here is derived from an EMBL/GenBank/DDBJ whole genome shotgun (WGS) entry which is preliminary data.</text>
</comment>
<keyword evidence="3" id="KW-0274">FAD</keyword>
<feature type="region of interest" description="Disordered" evidence="7">
    <location>
        <begin position="1"/>
        <end position="23"/>
    </location>
</feature>
<evidence type="ECO:0000256" key="1">
    <source>
        <dbReference type="ARBA" id="ARBA00001974"/>
    </source>
</evidence>
<evidence type="ECO:0000256" key="2">
    <source>
        <dbReference type="ARBA" id="ARBA00022630"/>
    </source>
</evidence>
<dbReference type="GO" id="GO:0004729">
    <property type="term" value="F:oxygen-dependent protoporphyrinogen oxidase activity"/>
    <property type="evidence" value="ECO:0007669"/>
    <property type="project" value="UniProtKB-EC"/>
</dbReference>
<dbReference type="InterPro" id="IPR050464">
    <property type="entry name" value="Zeta_carotene_desat/Oxidored"/>
</dbReference>
<evidence type="ECO:0000256" key="5">
    <source>
        <dbReference type="ARBA" id="ARBA00023133"/>
    </source>
</evidence>
<dbReference type="InterPro" id="IPR002937">
    <property type="entry name" value="Amino_oxidase"/>
</dbReference>
<evidence type="ECO:0000313" key="10">
    <source>
        <dbReference type="Proteomes" id="UP000823736"/>
    </source>
</evidence>
<keyword evidence="5" id="KW-0350">Heme biosynthesis</keyword>
<dbReference type="AlphaFoldDB" id="A0A8T4H2Z3"/>